<feature type="domain" description="C2H2-type" evidence="11">
    <location>
        <begin position="262"/>
        <end position="289"/>
    </location>
</feature>
<name>A0A0R3UCA3_MESCO</name>
<feature type="compositionally biased region" description="Low complexity" evidence="10">
    <location>
        <begin position="75"/>
        <end position="84"/>
    </location>
</feature>
<keyword evidence="4 9" id="KW-0863">Zinc-finger</keyword>
<sequence>MWSAFEKGNPLPTVANADQAAFQAMWRSAVSSVEEGVLQKQLCDTSLLRHAIVVLSRRFETLPSGLVAEPSFLAGSTDSGGSSPPSFPNPSHENSFHQSNQTSWLTLPFLPVVQQDQFRHQQLHQQQQHAFAKMEDLQPPMDLSKEKSPKYDKFSIPHLLGEIGDENARPLKACFECSLCGRSYATKAGLQRHQNQCTRRAAEDEVVCEAATPPASSSPDAVEQASTSPMSISRQYTCHVCAKVYYSMSALKMHIRTHTLPCKCSVCGKAFSRMWLLNGHLRTHTGEKPFACRVCQRAFADRSNLRAHMQTHSEVKRYRCEDCGKTFSRMGLLTKHSRAGCSSQDVAPASSMSPDSRVWNPAVSTSIFS</sequence>
<keyword evidence="5" id="KW-0862">Zinc</keyword>
<evidence type="ECO:0000256" key="10">
    <source>
        <dbReference type="SAM" id="MobiDB-lite"/>
    </source>
</evidence>
<dbReference type="FunFam" id="3.30.160.60:FF:000207">
    <property type="entry name" value="zinc finger protein SNAI2"/>
    <property type="match status" value="1"/>
</dbReference>
<dbReference type="PANTHER" id="PTHR23235:SF176">
    <property type="entry name" value="C2H2-TYPE DOMAIN-CONTAINING PROTEIN"/>
    <property type="match status" value="1"/>
</dbReference>
<organism evidence="14">
    <name type="scientific">Mesocestoides corti</name>
    <name type="common">Flatworm</name>
    <dbReference type="NCBI Taxonomy" id="53468"/>
    <lineage>
        <taxon>Eukaryota</taxon>
        <taxon>Metazoa</taxon>
        <taxon>Spiralia</taxon>
        <taxon>Lophotrochozoa</taxon>
        <taxon>Platyhelminthes</taxon>
        <taxon>Cestoda</taxon>
        <taxon>Eucestoda</taxon>
        <taxon>Cyclophyllidea</taxon>
        <taxon>Mesocestoididae</taxon>
        <taxon>Mesocestoides</taxon>
    </lineage>
</organism>
<evidence type="ECO:0000256" key="9">
    <source>
        <dbReference type="PROSITE-ProRule" id="PRU00042"/>
    </source>
</evidence>
<comment type="subcellular location">
    <subcellularLocation>
        <location evidence="1">Nucleus</location>
    </subcellularLocation>
</comment>
<evidence type="ECO:0000256" key="1">
    <source>
        <dbReference type="ARBA" id="ARBA00004123"/>
    </source>
</evidence>
<dbReference type="AlphaFoldDB" id="A0A0R3UCA3"/>
<dbReference type="Pfam" id="PF00096">
    <property type="entry name" value="zf-C2H2"/>
    <property type="match status" value="5"/>
</dbReference>
<dbReference type="STRING" id="53468.A0A0R3UCA3"/>
<evidence type="ECO:0000256" key="8">
    <source>
        <dbReference type="ARBA" id="ARBA00037948"/>
    </source>
</evidence>
<evidence type="ECO:0000256" key="6">
    <source>
        <dbReference type="ARBA" id="ARBA00023125"/>
    </source>
</evidence>
<evidence type="ECO:0000259" key="11">
    <source>
        <dbReference type="PROSITE" id="PS50157"/>
    </source>
</evidence>
<dbReference type="PROSITE" id="PS50157">
    <property type="entry name" value="ZINC_FINGER_C2H2_2"/>
    <property type="match status" value="5"/>
</dbReference>
<reference evidence="12 13" key="1">
    <citation type="submission" date="2018-10" db="EMBL/GenBank/DDBJ databases">
        <authorList>
            <consortium name="Pathogen Informatics"/>
        </authorList>
    </citation>
    <scope>NUCLEOTIDE SEQUENCE [LARGE SCALE GENOMIC DNA]</scope>
</reference>
<keyword evidence="6" id="KW-0238">DNA-binding</keyword>
<dbReference type="GO" id="GO:0005634">
    <property type="term" value="C:nucleus"/>
    <property type="evidence" value="ECO:0007669"/>
    <property type="project" value="UniProtKB-SubCell"/>
</dbReference>
<dbReference type="SUPFAM" id="SSF57667">
    <property type="entry name" value="beta-beta-alpha zinc fingers"/>
    <property type="match status" value="3"/>
</dbReference>
<dbReference type="InterPro" id="IPR013087">
    <property type="entry name" value="Znf_C2H2_type"/>
</dbReference>
<evidence type="ECO:0000256" key="3">
    <source>
        <dbReference type="ARBA" id="ARBA00022737"/>
    </source>
</evidence>
<keyword evidence="13" id="KW-1185">Reference proteome</keyword>
<dbReference type="SMART" id="SM00355">
    <property type="entry name" value="ZnF_C2H2"/>
    <property type="match status" value="5"/>
</dbReference>
<dbReference type="OrthoDB" id="5428132at2759"/>
<dbReference type="FunFam" id="3.30.160.60:FF:000043">
    <property type="entry name" value="Scratch family zinc finger 2"/>
    <property type="match status" value="1"/>
</dbReference>
<feature type="domain" description="C2H2-type" evidence="11">
    <location>
        <begin position="318"/>
        <end position="345"/>
    </location>
</feature>
<dbReference type="EMBL" id="UXSR01001849">
    <property type="protein sequence ID" value="VDD78549.1"/>
    <property type="molecule type" value="Genomic_DNA"/>
</dbReference>
<evidence type="ECO:0000256" key="5">
    <source>
        <dbReference type="ARBA" id="ARBA00022833"/>
    </source>
</evidence>
<protein>
    <submittedName>
        <fullName evidence="14">Protein krueppel</fullName>
    </submittedName>
</protein>
<evidence type="ECO:0000313" key="14">
    <source>
        <dbReference type="WBParaSite" id="MCU_013361-RA"/>
    </source>
</evidence>
<dbReference type="WBParaSite" id="MCU_013361-RA">
    <property type="protein sequence ID" value="MCU_013361-RA"/>
    <property type="gene ID" value="MCU_013361"/>
</dbReference>
<keyword evidence="2" id="KW-0479">Metal-binding</keyword>
<gene>
    <name evidence="12" type="ORF">MCOS_LOCUS4552</name>
</gene>
<evidence type="ECO:0000313" key="13">
    <source>
        <dbReference type="Proteomes" id="UP000267029"/>
    </source>
</evidence>
<feature type="region of interest" description="Disordered" evidence="10">
    <location>
        <begin position="73"/>
        <end position="98"/>
    </location>
</feature>
<keyword evidence="3" id="KW-0677">Repeat</keyword>
<dbReference type="Gene3D" id="3.30.160.60">
    <property type="entry name" value="Classic Zinc Finger"/>
    <property type="match status" value="4"/>
</dbReference>
<feature type="domain" description="C2H2-type" evidence="11">
    <location>
        <begin position="236"/>
        <end position="259"/>
    </location>
</feature>
<evidence type="ECO:0000313" key="12">
    <source>
        <dbReference type="EMBL" id="VDD78549.1"/>
    </source>
</evidence>
<reference evidence="14" key="2">
    <citation type="submission" date="2019-11" db="UniProtKB">
        <authorList>
            <consortium name="WormBaseParasite"/>
        </authorList>
    </citation>
    <scope>IDENTIFICATION</scope>
</reference>
<evidence type="ECO:0000256" key="4">
    <source>
        <dbReference type="ARBA" id="ARBA00022771"/>
    </source>
</evidence>
<dbReference type="PROSITE" id="PS00028">
    <property type="entry name" value="ZINC_FINGER_C2H2_1"/>
    <property type="match status" value="3"/>
</dbReference>
<dbReference type="PANTHER" id="PTHR23235">
    <property type="entry name" value="KRUEPPEL-LIKE TRANSCRIPTION FACTOR"/>
    <property type="match status" value="1"/>
</dbReference>
<dbReference type="InterPro" id="IPR036236">
    <property type="entry name" value="Znf_C2H2_sf"/>
</dbReference>
<comment type="similarity">
    <text evidence="8">Belongs to the snail C2H2-type zinc-finger protein family.</text>
</comment>
<keyword evidence="7" id="KW-0539">Nucleus</keyword>
<feature type="domain" description="C2H2-type" evidence="11">
    <location>
        <begin position="290"/>
        <end position="317"/>
    </location>
</feature>
<evidence type="ECO:0000256" key="2">
    <source>
        <dbReference type="ARBA" id="ARBA00022723"/>
    </source>
</evidence>
<proteinExistence type="inferred from homology"/>
<dbReference type="Proteomes" id="UP000267029">
    <property type="component" value="Unassembled WGS sequence"/>
</dbReference>
<dbReference type="GO" id="GO:0008270">
    <property type="term" value="F:zinc ion binding"/>
    <property type="evidence" value="ECO:0007669"/>
    <property type="project" value="UniProtKB-KW"/>
</dbReference>
<accession>A0A0R3UCA3</accession>
<evidence type="ECO:0000256" key="7">
    <source>
        <dbReference type="ARBA" id="ARBA00023242"/>
    </source>
</evidence>
<dbReference type="FunFam" id="3.30.160.60:FF:000260">
    <property type="entry name" value="Spalt-like transcription factor 1"/>
    <property type="match status" value="1"/>
</dbReference>
<dbReference type="GO" id="GO:0003677">
    <property type="term" value="F:DNA binding"/>
    <property type="evidence" value="ECO:0007669"/>
    <property type="project" value="UniProtKB-KW"/>
</dbReference>
<feature type="domain" description="C2H2-type" evidence="11">
    <location>
        <begin position="175"/>
        <end position="205"/>
    </location>
</feature>